<reference evidence="2" key="1">
    <citation type="submission" date="2016-10" db="EMBL/GenBank/DDBJ databases">
        <authorList>
            <person name="Varghese N."/>
        </authorList>
    </citation>
    <scope>NUCLEOTIDE SEQUENCE [LARGE SCALE GENOMIC DNA]</scope>
    <source>
        <strain evidence="2">DSM 45096 / BCRC 16803 / CGMCC 4.1857 / CIP 109030 / JCM 12277 / KCTC 19219 / NBRC 100920 / 33214</strain>
    </source>
</reference>
<protein>
    <submittedName>
        <fullName evidence="1">Uncharacterized protein</fullName>
    </submittedName>
</protein>
<evidence type="ECO:0000313" key="1">
    <source>
        <dbReference type="EMBL" id="SEM62110.1"/>
    </source>
</evidence>
<dbReference type="Proteomes" id="UP000183015">
    <property type="component" value="Unassembled WGS sequence"/>
</dbReference>
<proteinExistence type="predicted"/>
<name>A0A1H7ZUI3_STRJI</name>
<sequence length="109" mass="11331">MLMDPDAAHASTVAFTILRARGRAQGLCGCTEDDFRASGRPPNPVGQALVAAFGGPDPPIHGALAICGTHDVPGDTMTGLCGLSEPQQRLIRSVHARVHQESGEAGHRP</sequence>
<evidence type="ECO:0000313" key="2">
    <source>
        <dbReference type="Proteomes" id="UP000183015"/>
    </source>
</evidence>
<dbReference type="EMBL" id="FOAZ01000038">
    <property type="protein sequence ID" value="SEM62110.1"/>
    <property type="molecule type" value="Genomic_DNA"/>
</dbReference>
<gene>
    <name evidence="1" type="ORF">SAMN05414137_13817</name>
</gene>
<accession>A0A1H7ZUI3</accession>
<dbReference type="AlphaFoldDB" id="A0A1H7ZUI3"/>
<dbReference type="STRING" id="235985.SAMN05414137_13817"/>
<organism evidence="1 2">
    <name type="scientific">Streptacidiphilus jiangxiensis</name>
    <dbReference type="NCBI Taxonomy" id="235985"/>
    <lineage>
        <taxon>Bacteria</taxon>
        <taxon>Bacillati</taxon>
        <taxon>Actinomycetota</taxon>
        <taxon>Actinomycetes</taxon>
        <taxon>Kitasatosporales</taxon>
        <taxon>Streptomycetaceae</taxon>
        <taxon>Streptacidiphilus</taxon>
    </lineage>
</organism>
<keyword evidence="2" id="KW-1185">Reference proteome</keyword>